<keyword evidence="6" id="KW-0238">DNA-binding</keyword>
<comment type="subcellular location">
    <subcellularLocation>
        <location evidence="1">Nucleus</location>
    </subcellularLocation>
</comment>
<feature type="region of interest" description="Disordered" evidence="10">
    <location>
        <begin position="245"/>
        <end position="264"/>
    </location>
</feature>
<evidence type="ECO:0000256" key="2">
    <source>
        <dbReference type="ARBA" id="ARBA00022723"/>
    </source>
</evidence>
<evidence type="ECO:0000256" key="10">
    <source>
        <dbReference type="SAM" id="MobiDB-lite"/>
    </source>
</evidence>
<evidence type="ECO:0000256" key="9">
    <source>
        <dbReference type="PROSITE-ProRule" id="PRU00470"/>
    </source>
</evidence>
<dbReference type="InterPro" id="IPR004333">
    <property type="entry name" value="SBP_dom"/>
</dbReference>
<keyword evidence="2" id="KW-0479">Metal-binding</keyword>
<dbReference type="FunFam" id="4.10.1100.10:FF:000001">
    <property type="entry name" value="Squamosa promoter-binding-like protein 14"/>
    <property type="match status" value="1"/>
</dbReference>
<proteinExistence type="evidence at transcript level"/>
<evidence type="ECO:0000256" key="6">
    <source>
        <dbReference type="ARBA" id="ARBA00023125"/>
    </source>
</evidence>
<protein>
    <submittedName>
        <fullName evidence="12">SBP-box transcription factor</fullName>
    </submittedName>
</protein>
<dbReference type="GO" id="GO:0003677">
    <property type="term" value="F:DNA binding"/>
    <property type="evidence" value="ECO:0007669"/>
    <property type="project" value="UniProtKB-KW"/>
</dbReference>
<dbReference type="EMBL" id="KY548822">
    <property type="protein sequence ID" value="AUO16091.1"/>
    <property type="molecule type" value="mRNA"/>
</dbReference>
<dbReference type="PANTHER" id="PTHR31251:SF74">
    <property type="entry name" value="SQUAMOSA PROMOTER-BINDING-LIKE PROTEIN 2"/>
    <property type="match status" value="1"/>
</dbReference>
<evidence type="ECO:0000256" key="7">
    <source>
        <dbReference type="ARBA" id="ARBA00023163"/>
    </source>
</evidence>
<name>A0A2I6SEU0_9ROSI</name>
<gene>
    <name evidence="12" type="primary">SPL6</name>
</gene>
<dbReference type="Pfam" id="PF03110">
    <property type="entry name" value="SBP"/>
    <property type="match status" value="1"/>
</dbReference>
<feature type="region of interest" description="Disordered" evidence="10">
    <location>
        <begin position="51"/>
        <end position="88"/>
    </location>
</feature>
<evidence type="ECO:0000259" key="11">
    <source>
        <dbReference type="PROSITE" id="PS51141"/>
    </source>
</evidence>
<feature type="region of interest" description="Disordered" evidence="10">
    <location>
        <begin position="394"/>
        <end position="453"/>
    </location>
</feature>
<reference evidence="12" key="1">
    <citation type="submission" date="2017-01" db="EMBL/GenBank/DDBJ databases">
        <title>Genome-wide identification and analysis of the SBP-box family genes in Betula luminifera.</title>
        <authorList>
            <person name="Lin E."/>
            <person name="Huang H."/>
            <person name="Li X."/>
        </authorList>
    </citation>
    <scope>NUCLEOTIDE SEQUENCE</scope>
</reference>
<feature type="compositionally biased region" description="Basic and acidic residues" evidence="10">
    <location>
        <begin position="245"/>
        <end position="255"/>
    </location>
</feature>
<keyword evidence="8" id="KW-0539">Nucleus</keyword>
<keyword evidence="5" id="KW-0805">Transcription regulation</keyword>
<dbReference type="AlphaFoldDB" id="A0A2I6SEU0"/>
<dbReference type="InterPro" id="IPR036893">
    <property type="entry name" value="SBP_sf"/>
</dbReference>
<evidence type="ECO:0000256" key="5">
    <source>
        <dbReference type="ARBA" id="ARBA00023015"/>
    </source>
</evidence>
<feature type="compositionally biased region" description="Polar residues" evidence="10">
    <location>
        <begin position="432"/>
        <end position="453"/>
    </location>
</feature>
<keyword evidence="4" id="KW-0862">Zinc</keyword>
<keyword evidence="3 9" id="KW-0863">Zinc-finger</keyword>
<dbReference type="PROSITE" id="PS51141">
    <property type="entry name" value="ZF_SBP"/>
    <property type="match status" value="1"/>
</dbReference>
<evidence type="ECO:0000313" key="12">
    <source>
        <dbReference type="EMBL" id="AUO16091.1"/>
    </source>
</evidence>
<dbReference type="Gene3D" id="4.10.1100.10">
    <property type="entry name" value="Transcription factor, SBP-box domain"/>
    <property type="match status" value="1"/>
</dbReference>
<organism evidence="12">
    <name type="scientific">Betula luminifera</name>
    <dbReference type="NCBI Taxonomy" id="312789"/>
    <lineage>
        <taxon>Eukaryota</taxon>
        <taxon>Viridiplantae</taxon>
        <taxon>Streptophyta</taxon>
        <taxon>Embryophyta</taxon>
        <taxon>Tracheophyta</taxon>
        <taxon>Spermatophyta</taxon>
        <taxon>Magnoliopsida</taxon>
        <taxon>eudicotyledons</taxon>
        <taxon>Gunneridae</taxon>
        <taxon>Pentapetalae</taxon>
        <taxon>rosids</taxon>
        <taxon>fabids</taxon>
        <taxon>Fagales</taxon>
        <taxon>Betulaceae</taxon>
        <taxon>Betula</taxon>
    </lineage>
</organism>
<dbReference type="GO" id="GO:0005634">
    <property type="term" value="C:nucleus"/>
    <property type="evidence" value="ECO:0007669"/>
    <property type="project" value="UniProtKB-SubCell"/>
</dbReference>
<dbReference type="PANTHER" id="PTHR31251">
    <property type="entry name" value="SQUAMOSA PROMOTER-BINDING-LIKE PROTEIN 4"/>
    <property type="match status" value="1"/>
</dbReference>
<dbReference type="GO" id="GO:0008270">
    <property type="term" value="F:zinc ion binding"/>
    <property type="evidence" value="ECO:0007669"/>
    <property type="project" value="UniProtKB-KW"/>
</dbReference>
<evidence type="ECO:0000256" key="8">
    <source>
        <dbReference type="ARBA" id="ARBA00023242"/>
    </source>
</evidence>
<dbReference type="SUPFAM" id="SSF103612">
    <property type="entry name" value="SBT domain"/>
    <property type="match status" value="1"/>
</dbReference>
<dbReference type="InterPro" id="IPR044817">
    <property type="entry name" value="SBP-like"/>
</dbReference>
<accession>A0A2I6SEU0</accession>
<evidence type="ECO:0000256" key="3">
    <source>
        <dbReference type="ARBA" id="ARBA00022771"/>
    </source>
</evidence>
<feature type="domain" description="SBP-type" evidence="11">
    <location>
        <begin position="184"/>
        <end position="261"/>
    </location>
</feature>
<evidence type="ECO:0000256" key="4">
    <source>
        <dbReference type="ARBA" id="ARBA00022833"/>
    </source>
</evidence>
<feature type="compositionally biased region" description="Low complexity" evidence="10">
    <location>
        <begin position="73"/>
        <end position="87"/>
    </location>
</feature>
<sequence length="480" mass="53199">MSPLLLMEWNEKSASQWEWENLFMFNAKATENSKLQPTEWGMEGDQGINSVSFYASGGGRGSGGSDPELGHTSLSKSSKSASVNSSSIGESKTSKLTFEAFGGFPNGLNNKKELAKVEPNETSPTLEPSSGSGEPLLSLKLGKQMYFEDACVGGNTESSNFSMIPMSSTTTAKKFKSSYQSTHPPHCQVEGCNLDLSSAKDYHRKHRVCESHSKSPKVTVGGRERRFCQQCSRFHGLSEFDEKKRSCRRRLSDHNARRRKPQPEAVRLNSARLPSSIYDGKQQMSLVFDRVPLVYSRAAANLTWEDICNAKFTQTKEHPLKPVKARDTDMPLHFPSNEMPSIITTLCHDSGMLLPSKGTIAEVPNPGLEEPMISTELDATQDFRHALSLLSTDSWGSHESKPAPHPHATHTSHSSMPQPVMHVMTQGLPHASSEQWRTVRQSTDSRPHILSSTNNGSSHFQDFQLFKAPYEFGFCSNQLD</sequence>
<keyword evidence="7" id="KW-0804">Transcription</keyword>
<evidence type="ECO:0000256" key="1">
    <source>
        <dbReference type="ARBA" id="ARBA00004123"/>
    </source>
</evidence>